<dbReference type="PANTHER" id="PTHR45937">
    <property type="entry name" value="ASPARAGINE SYNTHETASE DOMAIN-CONTAINING PROTEIN 1"/>
    <property type="match status" value="1"/>
</dbReference>
<reference evidence="5 6" key="1">
    <citation type="submission" date="2023-01" db="EMBL/GenBank/DDBJ databases">
        <authorList>
            <person name="Whitehead M."/>
        </authorList>
    </citation>
    <scope>NUCLEOTIDE SEQUENCE [LARGE SCALE GENOMIC DNA]</scope>
</reference>
<evidence type="ECO:0000256" key="3">
    <source>
        <dbReference type="ARBA" id="ARBA00022962"/>
    </source>
</evidence>
<proteinExistence type="predicted"/>
<dbReference type="EMBL" id="CARXXK010000001">
    <property type="protein sequence ID" value="CAI6345242.1"/>
    <property type="molecule type" value="Genomic_DNA"/>
</dbReference>
<sequence>MCGIFCSFVKGSFVKGSSACGEIIKCRSALQKRGPDVGSTHQVNVNGYTALFSGNILWTQGERPTGQPYVDRKGNILLWNGDAYSWNLTMNASIKDSDTKIISDFLCDGGSMELLMTSVHGPYSIIYYDCEQQVLWVGRDPIGRISLLWNISADKLIVTSVGHKDIADLEEVPAIGLFRFDLNARILEPQLYQWSHTRFDCDYNISNELQYFKQTRVQHVTNPEDSILQQNYQLNMSELLLHQEFCKNVSNLIHYLSQSVEKRTTINPKACKMCEFKCDHAKMAILFSGGIDSALLALLASKYVESDEPIDLLNVSFERPANSGNFECPDRQTCLNTLEELKTLCPTRRWNLIKIDISSVELQQKRFDTIRHLIYPLKTVLDDSLGCSLWFASRGLGKCNGKSYKTPARVLLSGMGADELLGGYTRYRKILQRHGWQSLNEELDKDFSKIPSRNLGRDNRVCCDHGRQLRTPYLDENFVEFIRGLSPWQRCWPKEPYPINLGEKLLLRLAAFKLGLINAACLPKRALQFGSRIANKKENGSDLSDRL</sequence>
<dbReference type="Gene3D" id="3.60.20.10">
    <property type="entry name" value="Glutamine Phosphoribosylpyrophosphate, subunit 1, domain 1"/>
    <property type="match status" value="1"/>
</dbReference>
<dbReference type="Pfam" id="PF00733">
    <property type="entry name" value="Asn_synthase"/>
    <property type="match status" value="1"/>
</dbReference>
<dbReference type="InterPro" id="IPR051857">
    <property type="entry name" value="Asn_synthetase_domain"/>
</dbReference>
<gene>
    <name evidence="5" type="ORF">MEUPH1_LOCUS2275</name>
</gene>
<dbReference type="Gene3D" id="3.40.50.620">
    <property type="entry name" value="HUPs"/>
    <property type="match status" value="1"/>
</dbReference>
<dbReference type="PANTHER" id="PTHR45937:SF1">
    <property type="entry name" value="ASPARAGINE SYNTHETASE DOMAIN-CONTAINING PROTEIN 1"/>
    <property type="match status" value="1"/>
</dbReference>
<dbReference type="InterPro" id="IPR029055">
    <property type="entry name" value="Ntn_hydrolases_N"/>
</dbReference>
<keyword evidence="2" id="KW-0061">Asparagine biosynthesis</keyword>
<keyword evidence="6" id="KW-1185">Reference proteome</keyword>
<organism evidence="5 6">
    <name type="scientific">Macrosiphum euphorbiae</name>
    <name type="common">potato aphid</name>
    <dbReference type="NCBI Taxonomy" id="13131"/>
    <lineage>
        <taxon>Eukaryota</taxon>
        <taxon>Metazoa</taxon>
        <taxon>Ecdysozoa</taxon>
        <taxon>Arthropoda</taxon>
        <taxon>Hexapoda</taxon>
        <taxon>Insecta</taxon>
        <taxon>Pterygota</taxon>
        <taxon>Neoptera</taxon>
        <taxon>Paraneoptera</taxon>
        <taxon>Hemiptera</taxon>
        <taxon>Sternorrhyncha</taxon>
        <taxon>Aphidomorpha</taxon>
        <taxon>Aphidoidea</taxon>
        <taxon>Aphididae</taxon>
        <taxon>Macrosiphini</taxon>
        <taxon>Macrosiphum</taxon>
    </lineage>
</organism>
<evidence type="ECO:0000256" key="2">
    <source>
        <dbReference type="ARBA" id="ARBA00022888"/>
    </source>
</evidence>
<feature type="domain" description="Asparagine synthetase" evidence="4">
    <location>
        <begin position="282"/>
        <end position="434"/>
    </location>
</feature>
<evidence type="ECO:0000259" key="4">
    <source>
        <dbReference type="Pfam" id="PF00733"/>
    </source>
</evidence>
<protein>
    <recommendedName>
        <fullName evidence="4">Asparagine synthetase domain-containing protein</fullName>
    </recommendedName>
</protein>
<dbReference type="Proteomes" id="UP001160148">
    <property type="component" value="Unassembled WGS sequence"/>
</dbReference>
<evidence type="ECO:0000313" key="6">
    <source>
        <dbReference type="Proteomes" id="UP001160148"/>
    </source>
</evidence>
<dbReference type="CDD" id="cd01991">
    <property type="entry name" value="Asn_synthase_B_C"/>
    <property type="match status" value="1"/>
</dbReference>
<dbReference type="SUPFAM" id="SSF52402">
    <property type="entry name" value="Adenine nucleotide alpha hydrolases-like"/>
    <property type="match status" value="1"/>
</dbReference>
<dbReference type="AlphaFoldDB" id="A0AAV0VQN3"/>
<dbReference type="InterPro" id="IPR014729">
    <property type="entry name" value="Rossmann-like_a/b/a_fold"/>
</dbReference>
<accession>A0AAV0VQN3</accession>
<keyword evidence="1" id="KW-0028">Amino-acid biosynthesis</keyword>
<evidence type="ECO:0000256" key="1">
    <source>
        <dbReference type="ARBA" id="ARBA00022605"/>
    </source>
</evidence>
<keyword evidence="3" id="KW-0315">Glutamine amidotransferase</keyword>
<dbReference type="InterPro" id="IPR001962">
    <property type="entry name" value="Asn_synthase"/>
</dbReference>
<dbReference type="GO" id="GO:0006529">
    <property type="term" value="P:asparagine biosynthetic process"/>
    <property type="evidence" value="ECO:0007669"/>
    <property type="project" value="UniProtKB-KW"/>
</dbReference>
<comment type="caution">
    <text evidence="5">The sequence shown here is derived from an EMBL/GenBank/DDBJ whole genome shotgun (WGS) entry which is preliminary data.</text>
</comment>
<dbReference type="SUPFAM" id="SSF56235">
    <property type="entry name" value="N-terminal nucleophile aminohydrolases (Ntn hydrolases)"/>
    <property type="match status" value="1"/>
</dbReference>
<dbReference type="GO" id="GO:0004066">
    <property type="term" value="F:asparagine synthase (glutamine-hydrolyzing) activity"/>
    <property type="evidence" value="ECO:0007669"/>
    <property type="project" value="InterPro"/>
</dbReference>
<evidence type="ECO:0000313" key="5">
    <source>
        <dbReference type="EMBL" id="CAI6345242.1"/>
    </source>
</evidence>
<name>A0AAV0VQN3_9HEMI</name>